<evidence type="ECO:0000313" key="1">
    <source>
        <dbReference type="EMBL" id="MBA0729843.1"/>
    </source>
</evidence>
<dbReference type="AlphaFoldDB" id="A0A7J9B0W2"/>
<sequence length="27" mass="3267">MKEIHIEGMWSYNGFFISSKRRSVTYV</sequence>
<protein>
    <submittedName>
        <fullName evidence="1">Uncharacterized protein</fullName>
    </submittedName>
</protein>
<organism evidence="1 2">
    <name type="scientific">Gossypium laxum</name>
    <dbReference type="NCBI Taxonomy" id="34288"/>
    <lineage>
        <taxon>Eukaryota</taxon>
        <taxon>Viridiplantae</taxon>
        <taxon>Streptophyta</taxon>
        <taxon>Embryophyta</taxon>
        <taxon>Tracheophyta</taxon>
        <taxon>Spermatophyta</taxon>
        <taxon>Magnoliopsida</taxon>
        <taxon>eudicotyledons</taxon>
        <taxon>Gunneridae</taxon>
        <taxon>Pentapetalae</taxon>
        <taxon>rosids</taxon>
        <taxon>malvids</taxon>
        <taxon>Malvales</taxon>
        <taxon>Malvaceae</taxon>
        <taxon>Malvoideae</taxon>
        <taxon>Gossypium</taxon>
    </lineage>
</organism>
<evidence type="ECO:0000313" key="2">
    <source>
        <dbReference type="Proteomes" id="UP000593574"/>
    </source>
</evidence>
<proteinExistence type="predicted"/>
<keyword evidence="2" id="KW-1185">Reference proteome</keyword>
<comment type="caution">
    <text evidence="1">The sequence shown here is derived from an EMBL/GenBank/DDBJ whole genome shotgun (WGS) entry which is preliminary data.</text>
</comment>
<dbReference type="Proteomes" id="UP000593574">
    <property type="component" value="Unassembled WGS sequence"/>
</dbReference>
<accession>A0A7J9B0W2</accession>
<gene>
    <name evidence="1" type="ORF">Golax_025652</name>
</gene>
<dbReference type="EMBL" id="JABEZV010440372">
    <property type="protein sequence ID" value="MBA0729843.1"/>
    <property type="molecule type" value="Genomic_DNA"/>
</dbReference>
<name>A0A7J9B0W2_9ROSI</name>
<reference evidence="1 2" key="1">
    <citation type="journal article" date="2019" name="Genome Biol. Evol.">
        <title>Insights into the evolution of the New World diploid cottons (Gossypium, subgenus Houzingenia) based on genome sequencing.</title>
        <authorList>
            <person name="Grover C.E."/>
            <person name="Arick M.A. 2nd"/>
            <person name="Thrash A."/>
            <person name="Conover J.L."/>
            <person name="Sanders W.S."/>
            <person name="Peterson D.G."/>
            <person name="Frelichowski J.E."/>
            <person name="Scheffler J.A."/>
            <person name="Scheffler B.E."/>
            <person name="Wendel J.F."/>
        </authorList>
    </citation>
    <scope>NUCLEOTIDE SEQUENCE [LARGE SCALE GENOMIC DNA]</scope>
    <source>
        <strain evidence="1">4</strain>
        <tissue evidence="1">Leaf</tissue>
    </source>
</reference>